<evidence type="ECO:0000259" key="11">
    <source>
        <dbReference type="PROSITE" id="PS50011"/>
    </source>
</evidence>
<dbReference type="PANTHER" id="PTHR24346">
    <property type="entry name" value="MAP/MICROTUBULE AFFINITY-REGULATING KINASE"/>
    <property type="match status" value="1"/>
</dbReference>
<dbReference type="InterPro" id="IPR000719">
    <property type="entry name" value="Prot_kinase_dom"/>
</dbReference>
<evidence type="ECO:0000256" key="2">
    <source>
        <dbReference type="ARBA" id="ARBA00022527"/>
    </source>
</evidence>
<dbReference type="PROSITE" id="PS00107">
    <property type="entry name" value="PROTEIN_KINASE_ATP"/>
    <property type="match status" value="1"/>
</dbReference>
<dbReference type="Gene3D" id="1.10.510.10">
    <property type="entry name" value="Transferase(Phosphotransferase) domain 1"/>
    <property type="match status" value="1"/>
</dbReference>
<keyword evidence="2" id="KW-0723">Serine/threonine-protein kinase</keyword>
<feature type="compositionally biased region" description="Basic and acidic residues" evidence="10">
    <location>
        <begin position="1"/>
        <end position="13"/>
    </location>
</feature>
<keyword evidence="4 9" id="KW-0547">Nucleotide-binding</keyword>
<dbReference type="FunFam" id="3.30.200.20:FF:000003">
    <property type="entry name" value="Non-specific serine/threonine protein kinase"/>
    <property type="match status" value="1"/>
</dbReference>
<organism evidence="12 13">
    <name type="scientific">Caenorhabditis tropicalis</name>
    <dbReference type="NCBI Taxonomy" id="1561998"/>
    <lineage>
        <taxon>Eukaryota</taxon>
        <taxon>Metazoa</taxon>
        <taxon>Ecdysozoa</taxon>
        <taxon>Nematoda</taxon>
        <taxon>Chromadorea</taxon>
        <taxon>Rhabditida</taxon>
        <taxon>Rhabditina</taxon>
        <taxon>Rhabditomorpha</taxon>
        <taxon>Rhabditoidea</taxon>
        <taxon>Rhabditidae</taxon>
        <taxon>Peloderinae</taxon>
        <taxon>Caenorhabditis</taxon>
    </lineage>
</organism>
<name>A0A1I7U1I9_9PELO</name>
<evidence type="ECO:0000313" key="13">
    <source>
        <dbReference type="WBParaSite" id="Csp11.Scaffold629.g13916.t1"/>
    </source>
</evidence>
<dbReference type="GO" id="GO:0005524">
    <property type="term" value="F:ATP binding"/>
    <property type="evidence" value="ECO:0007669"/>
    <property type="project" value="UniProtKB-UniRule"/>
</dbReference>
<dbReference type="Proteomes" id="UP000095282">
    <property type="component" value="Unplaced"/>
</dbReference>
<dbReference type="WBParaSite" id="Csp11.Scaffold629.g13916.t1">
    <property type="protein sequence ID" value="Csp11.Scaffold629.g13916.t1"/>
    <property type="gene ID" value="Csp11.Scaffold629.g13916"/>
</dbReference>
<evidence type="ECO:0000256" key="1">
    <source>
        <dbReference type="ARBA" id="ARBA00012513"/>
    </source>
</evidence>
<dbReference type="eggNOG" id="KOG0583">
    <property type="taxonomic scope" value="Eukaryota"/>
</dbReference>
<dbReference type="PANTHER" id="PTHR24346:SF49">
    <property type="entry name" value="NIM1 SERINE_THREONINE PROTEIN KINASE"/>
    <property type="match status" value="1"/>
</dbReference>
<proteinExistence type="predicted"/>
<reference evidence="13" key="1">
    <citation type="submission" date="2016-11" db="UniProtKB">
        <authorList>
            <consortium name="WormBaseParasite"/>
        </authorList>
    </citation>
    <scope>IDENTIFICATION</scope>
</reference>
<dbReference type="EC" id="2.7.11.1" evidence="1"/>
<evidence type="ECO:0000256" key="5">
    <source>
        <dbReference type="ARBA" id="ARBA00022777"/>
    </source>
</evidence>
<evidence type="ECO:0000256" key="4">
    <source>
        <dbReference type="ARBA" id="ARBA00022741"/>
    </source>
</evidence>
<dbReference type="GO" id="GO:0005737">
    <property type="term" value="C:cytoplasm"/>
    <property type="evidence" value="ECO:0007669"/>
    <property type="project" value="TreeGrafter"/>
</dbReference>
<evidence type="ECO:0000256" key="9">
    <source>
        <dbReference type="PROSITE-ProRule" id="PRU10141"/>
    </source>
</evidence>
<dbReference type="GO" id="GO:0035556">
    <property type="term" value="P:intracellular signal transduction"/>
    <property type="evidence" value="ECO:0007669"/>
    <property type="project" value="TreeGrafter"/>
</dbReference>
<dbReference type="InterPro" id="IPR017441">
    <property type="entry name" value="Protein_kinase_ATP_BS"/>
</dbReference>
<dbReference type="SMART" id="SM00220">
    <property type="entry name" value="S_TKc"/>
    <property type="match status" value="1"/>
</dbReference>
<sequence length="234" mass="26225">MVARSTPDRKEDPVIEVSNSEAESEEEPEEKPPVHIPARFVPTQHSDDGGYPSHSHHEQFNRTVSAVSLPVGKQLKDMSEKTQYERAIEQLNSDPNVHKEVALGRRIGFYRLGKELGAGNFSKVKLGVHQLTKEKVAIKIMDKAKMDQKAQKLLTREIQSMEKMNHPNIVKLFECVETLTRVHLVVEYASGGELYTYVHERGKLSEADAKPLFAQIVSAVAHMKGHPAGVSRKV</sequence>
<dbReference type="AlphaFoldDB" id="A0A1I7U1I9"/>
<evidence type="ECO:0000256" key="10">
    <source>
        <dbReference type="SAM" id="MobiDB-lite"/>
    </source>
</evidence>
<comment type="catalytic activity">
    <reaction evidence="7">
        <text>L-threonyl-[protein] + ATP = O-phospho-L-threonyl-[protein] + ADP + H(+)</text>
        <dbReference type="Rhea" id="RHEA:46608"/>
        <dbReference type="Rhea" id="RHEA-COMP:11060"/>
        <dbReference type="Rhea" id="RHEA-COMP:11605"/>
        <dbReference type="ChEBI" id="CHEBI:15378"/>
        <dbReference type="ChEBI" id="CHEBI:30013"/>
        <dbReference type="ChEBI" id="CHEBI:30616"/>
        <dbReference type="ChEBI" id="CHEBI:61977"/>
        <dbReference type="ChEBI" id="CHEBI:456216"/>
        <dbReference type="EC" id="2.7.11.1"/>
    </reaction>
</comment>
<accession>A0A1I7U1I9</accession>
<dbReference type="SUPFAM" id="SSF56112">
    <property type="entry name" value="Protein kinase-like (PK-like)"/>
    <property type="match status" value="1"/>
</dbReference>
<feature type="region of interest" description="Disordered" evidence="10">
    <location>
        <begin position="1"/>
        <end position="36"/>
    </location>
</feature>
<evidence type="ECO:0000256" key="7">
    <source>
        <dbReference type="ARBA" id="ARBA00047899"/>
    </source>
</evidence>
<dbReference type="GO" id="GO:0050321">
    <property type="term" value="F:tau-protein kinase activity"/>
    <property type="evidence" value="ECO:0007669"/>
    <property type="project" value="TreeGrafter"/>
</dbReference>
<evidence type="ECO:0000256" key="6">
    <source>
        <dbReference type="ARBA" id="ARBA00022840"/>
    </source>
</evidence>
<evidence type="ECO:0000313" key="12">
    <source>
        <dbReference type="Proteomes" id="UP000095282"/>
    </source>
</evidence>
<evidence type="ECO:0000256" key="8">
    <source>
        <dbReference type="ARBA" id="ARBA00048679"/>
    </source>
</evidence>
<dbReference type="InterPro" id="IPR011009">
    <property type="entry name" value="Kinase-like_dom_sf"/>
</dbReference>
<keyword evidence="12" id="KW-1185">Reference proteome</keyword>
<protein>
    <recommendedName>
        <fullName evidence="1">non-specific serine/threonine protein kinase</fullName>
        <ecNumber evidence="1">2.7.11.1</ecNumber>
    </recommendedName>
</protein>
<feature type="domain" description="Protein kinase" evidence="11">
    <location>
        <begin position="110"/>
        <end position="234"/>
    </location>
</feature>
<dbReference type="PROSITE" id="PS50011">
    <property type="entry name" value="PROTEIN_KINASE_DOM"/>
    <property type="match status" value="1"/>
</dbReference>
<keyword evidence="6 9" id="KW-0067">ATP-binding</keyword>
<comment type="catalytic activity">
    <reaction evidence="8">
        <text>L-seryl-[protein] + ATP = O-phospho-L-seryl-[protein] + ADP + H(+)</text>
        <dbReference type="Rhea" id="RHEA:17989"/>
        <dbReference type="Rhea" id="RHEA-COMP:9863"/>
        <dbReference type="Rhea" id="RHEA-COMP:11604"/>
        <dbReference type="ChEBI" id="CHEBI:15378"/>
        <dbReference type="ChEBI" id="CHEBI:29999"/>
        <dbReference type="ChEBI" id="CHEBI:30616"/>
        <dbReference type="ChEBI" id="CHEBI:83421"/>
        <dbReference type="ChEBI" id="CHEBI:456216"/>
        <dbReference type="EC" id="2.7.11.1"/>
    </reaction>
</comment>
<feature type="binding site" evidence="9">
    <location>
        <position position="139"/>
    </location>
    <ligand>
        <name>ATP</name>
        <dbReference type="ChEBI" id="CHEBI:30616"/>
    </ligand>
</feature>
<dbReference type="Pfam" id="PF00069">
    <property type="entry name" value="Pkinase"/>
    <property type="match status" value="1"/>
</dbReference>
<dbReference type="GO" id="GO:0000226">
    <property type="term" value="P:microtubule cytoskeleton organization"/>
    <property type="evidence" value="ECO:0007669"/>
    <property type="project" value="TreeGrafter"/>
</dbReference>
<evidence type="ECO:0000256" key="3">
    <source>
        <dbReference type="ARBA" id="ARBA00022679"/>
    </source>
</evidence>
<keyword evidence="5" id="KW-0418">Kinase</keyword>
<keyword evidence="3" id="KW-0808">Transferase</keyword>
<dbReference type="STRING" id="1561998.A0A1I7U1I9"/>